<evidence type="ECO:0000256" key="1">
    <source>
        <dbReference type="SAM" id="SignalP"/>
    </source>
</evidence>
<accession>A0A1A0MTU4</accession>
<comment type="caution">
    <text evidence="2">The sequence shown here is derived from an EMBL/GenBank/DDBJ whole genome shotgun (WGS) entry which is preliminary data.</text>
</comment>
<sequence>MTNNTPAKRQSLAKRAAAAALLSGSMALAGMGLTAGTAQAQPSIPAPQTWGHDYCSWAWWDWEHCHYYWHWYDWDWKHSDHKKH</sequence>
<dbReference type="RefSeq" id="WP_060998932.1">
    <property type="nucleotide sequence ID" value="NZ_JAPMJT010000001.1"/>
</dbReference>
<evidence type="ECO:0000313" key="2">
    <source>
        <dbReference type="EMBL" id="OBA88810.1"/>
    </source>
</evidence>
<dbReference type="EMBL" id="LZSF01000095">
    <property type="protein sequence ID" value="OBA88810.1"/>
    <property type="molecule type" value="Genomic_DNA"/>
</dbReference>
<keyword evidence="1" id="KW-0732">Signal</keyword>
<gene>
    <name evidence="2" type="ORF">A5642_16095</name>
</gene>
<name>A0A1A0MTU4_MYCMU</name>
<dbReference type="Proteomes" id="UP000093962">
    <property type="component" value="Unassembled WGS sequence"/>
</dbReference>
<dbReference type="AlphaFoldDB" id="A0A1A0MTU4"/>
<feature type="signal peptide" evidence="1">
    <location>
        <begin position="1"/>
        <end position="40"/>
    </location>
</feature>
<protein>
    <submittedName>
        <fullName evidence="2">Uncharacterized protein</fullName>
    </submittedName>
</protein>
<organism evidence="2 3">
    <name type="scientific">Mycolicibacterium mucogenicum</name>
    <name type="common">Mycobacterium mucogenicum</name>
    <dbReference type="NCBI Taxonomy" id="56689"/>
    <lineage>
        <taxon>Bacteria</taxon>
        <taxon>Bacillati</taxon>
        <taxon>Actinomycetota</taxon>
        <taxon>Actinomycetes</taxon>
        <taxon>Mycobacteriales</taxon>
        <taxon>Mycobacteriaceae</taxon>
        <taxon>Mycolicibacterium</taxon>
    </lineage>
</organism>
<evidence type="ECO:0000313" key="3">
    <source>
        <dbReference type="Proteomes" id="UP000093962"/>
    </source>
</evidence>
<proteinExistence type="predicted"/>
<reference evidence="2 3" key="1">
    <citation type="submission" date="2016-06" db="EMBL/GenBank/DDBJ databases">
        <authorList>
            <person name="Kjaerup R.B."/>
            <person name="Dalgaard T.S."/>
            <person name="Juul-Madsen H.R."/>
        </authorList>
    </citation>
    <scope>NUCLEOTIDE SEQUENCE [LARGE SCALE GENOMIC DNA]</scope>
    <source>
        <strain evidence="2 3">1199456.5</strain>
    </source>
</reference>
<feature type="chain" id="PRO_5008295344" evidence="1">
    <location>
        <begin position="41"/>
        <end position="84"/>
    </location>
</feature>